<evidence type="ECO:0000256" key="7">
    <source>
        <dbReference type="ARBA" id="ARBA00023310"/>
    </source>
</evidence>
<dbReference type="EMBL" id="QGMZ01000027">
    <property type="protein sequence ID" value="PWR72376.1"/>
    <property type="molecule type" value="Genomic_DNA"/>
</dbReference>
<comment type="subunit">
    <text evidence="8">Has multiple subunits with at least A(3), B(3), C, D, E, F, H, I and proteolipid K(x).</text>
</comment>
<keyword evidence="5 8" id="KW-0406">Ion transport</keyword>
<comment type="subcellular location">
    <subcellularLocation>
        <location evidence="8">Cell membrane</location>
        <topology evidence="8">Peripheral membrane protein</topology>
    </subcellularLocation>
</comment>
<keyword evidence="2 8" id="KW-0813">Transport</keyword>
<gene>
    <name evidence="8" type="primary">atpE</name>
    <name evidence="9" type="ORF">DLD82_12365</name>
</gene>
<keyword evidence="3 8" id="KW-1003">Cell membrane</keyword>
<organism evidence="9 10">
    <name type="scientific">Methanospirillum stamsii</name>
    <dbReference type="NCBI Taxonomy" id="1277351"/>
    <lineage>
        <taxon>Archaea</taxon>
        <taxon>Methanobacteriati</taxon>
        <taxon>Methanobacteriota</taxon>
        <taxon>Stenosarchaea group</taxon>
        <taxon>Methanomicrobia</taxon>
        <taxon>Methanomicrobiales</taxon>
        <taxon>Methanospirillaceae</taxon>
        <taxon>Methanospirillum</taxon>
    </lineage>
</organism>
<evidence type="ECO:0000256" key="8">
    <source>
        <dbReference type="HAMAP-Rule" id="MF_00311"/>
    </source>
</evidence>
<accession>A0A2V2N3S7</accession>
<dbReference type="Proteomes" id="UP000245934">
    <property type="component" value="Unassembled WGS sequence"/>
</dbReference>
<dbReference type="InterPro" id="IPR002842">
    <property type="entry name" value="ATPase_V1_Esu"/>
</dbReference>
<dbReference type="InterPro" id="IPR038495">
    <property type="entry name" value="ATPase_E_C"/>
</dbReference>
<comment type="caution">
    <text evidence="9">The sequence shown here is derived from an EMBL/GenBank/DDBJ whole genome shotgun (WGS) entry which is preliminary data.</text>
</comment>
<evidence type="ECO:0000256" key="4">
    <source>
        <dbReference type="ARBA" id="ARBA00022781"/>
    </source>
</evidence>
<evidence type="ECO:0000256" key="6">
    <source>
        <dbReference type="ARBA" id="ARBA00023136"/>
    </source>
</evidence>
<dbReference type="GO" id="GO:0005524">
    <property type="term" value="F:ATP binding"/>
    <property type="evidence" value="ECO:0007669"/>
    <property type="project" value="UniProtKB-UniRule"/>
</dbReference>
<dbReference type="AlphaFoldDB" id="A0A2V2N3S7"/>
<dbReference type="Gene3D" id="3.30.2320.30">
    <property type="entry name" value="ATP synthase, E subunit, C-terminal"/>
    <property type="match status" value="1"/>
</dbReference>
<dbReference type="HAMAP" id="MF_00311">
    <property type="entry name" value="ATP_synth_E_arch"/>
    <property type="match status" value="1"/>
</dbReference>
<evidence type="ECO:0000256" key="1">
    <source>
        <dbReference type="ARBA" id="ARBA00005901"/>
    </source>
</evidence>
<dbReference type="GeneID" id="97608295"/>
<dbReference type="SUPFAM" id="SSF160527">
    <property type="entry name" value="V-type ATPase subunit E-like"/>
    <property type="match status" value="1"/>
</dbReference>
<dbReference type="GO" id="GO:0005886">
    <property type="term" value="C:plasma membrane"/>
    <property type="evidence" value="ECO:0007669"/>
    <property type="project" value="UniProtKB-SubCell"/>
</dbReference>
<sequence length="203" mass="23398">MTVEAIINRIKREAEEEVRSIRAEEACELTNIRNLAEQRAEAAYNHRLSEGFREIRQNIASQQSRTRIEAKKLVRESKEDLINQCFKETEKYLQTLRTKNEYPSLLKHLIEECMVNLGGQEHIISVHPDDRKIVQEIINSMQKDGNSIHLSDEPVMTAGGVICERVTDRVTIDNTVEARFSRMKRDMIVAVSKILFENGVSDD</sequence>
<keyword evidence="7 8" id="KW-0066">ATP synthesis</keyword>
<evidence type="ECO:0000313" key="9">
    <source>
        <dbReference type="EMBL" id="PWR72376.1"/>
    </source>
</evidence>
<proteinExistence type="inferred from homology"/>
<keyword evidence="4 8" id="KW-0375">Hydrogen ion transport</keyword>
<reference evidence="9 10" key="1">
    <citation type="submission" date="2018-05" db="EMBL/GenBank/DDBJ databases">
        <title>Draft genome of Methanospirillum stamsii Pt1.</title>
        <authorList>
            <person name="Dueholm M.S."/>
            <person name="Nielsen P.H."/>
            <person name="Bakmann L.F."/>
            <person name="Otzen D.E."/>
        </authorList>
    </citation>
    <scope>NUCLEOTIDE SEQUENCE [LARGE SCALE GENOMIC DNA]</scope>
    <source>
        <strain evidence="9 10">Pt1</strain>
    </source>
</reference>
<dbReference type="GO" id="GO:0042777">
    <property type="term" value="P:proton motive force-driven plasma membrane ATP synthesis"/>
    <property type="evidence" value="ECO:0007669"/>
    <property type="project" value="UniProtKB-UniRule"/>
</dbReference>
<evidence type="ECO:0000256" key="2">
    <source>
        <dbReference type="ARBA" id="ARBA00022448"/>
    </source>
</evidence>
<keyword evidence="10" id="KW-1185">Reference proteome</keyword>
<dbReference type="RefSeq" id="WP_109941436.1">
    <property type="nucleotide sequence ID" value="NZ_CP176366.1"/>
</dbReference>
<comment type="similarity">
    <text evidence="1 8">Belongs to the V-ATPase E subunit family.</text>
</comment>
<evidence type="ECO:0000256" key="5">
    <source>
        <dbReference type="ARBA" id="ARBA00023065"/>
    </source>
</evidence>
<dbReference type="OrthoDB" id="4691at2157"/>
<protein>
    <recommendedName>
        <fullName evidence="8">A-type ATP synthase subunit E</fullName>
    </recommendedName>
</protein>
<comment type="function">
    <text evidence="8">Component of the A-type ATP synthase that produces ATP from ADP in the presence of a proton gradient across the membrane.</text>
</comment>
<dbReference type="Pfam" id="PF01991">
    <property type="entry name" value="vATP-synt_E"/>
    <property type="match status" value="1"/>
</dbReference>
<dbReference type="PANTHER" id="PTHR45715">
    <property type="entry name" value="ATPASE H+-TRANSPORTING V1 SUBUNIT E1A-RELATED"/>
    <property type="match status" value="1"/>
</dbReference>
<evidence type="ECO:0000313" key="10">
    <source>
        <dbReference type="Proteomes" id="UP000245934"/>
    </source>
</evidence>
<evidence type="ECO:0000256" key="3">
    <source>
        <dbReference type="ARBA" id="ARBA00022475"/>
    </source>
</evidence>
<keyword evidence="6 8" id="KW-0472">Membrane</keyword>
<dbReference type="GO" id="GO:0046933">
    <property type="term" value="F:proton-transporting ATP synthase activity, rotational mechanism"/>
    <property type="evidence" value="ECO:0007669"/>
    <property type="project" value="UniProtKB-UniRule"/>
</dbReference>
<dbReference type="GO" id="GO:0046961">
    <property type="term" value="F:proton-transporting ATPase activity, rotational mechanism"/>
    <property type="evidence" value="ECO:0007669"/>
    <property type="project" value="InterPro"/>
</dbReference>
<dbReference type="GO" id="GO:0033178">
    <property type="term" value="C:proton-transporting two-sector ATPase complex, catalytic domain"/>
    <property type="evidence" value="ECO:0007669"/>
    <property type="project" value="InterPro"/>
</dbReference>
<name>A0A2V2N3S7_9EURY</name>